<accession>A0ACC2IZQ8</accession>
<evidence type="ECO:0000313" key="1">
    <source>
        <dbReference type="EMBL" id="KAJ8120616.1"/>
    </source>
</evidence>
<gene>
    <name evidence="1" type="ORF">O1611_g10322</name>
</gene>
<protein>
    <submittedName>
        <fullName evidence="1">Uncharacterized protein</fullName>
    </submittedName>
</protein>
<organism evidence="1 2">
    <name type="scientific">Lasiodiplodia mahajangana</name>
    <dbReference type="NCBI Taxonomy" id="1108764"/>
    <lineage>
        <taxon>Eukaryota</taxon>
        <taxon>Fungi</taxon>
        <taxon>Dikarya</taxon>
        <taxon>Ascomycota</taxon>
        <taxon>Pezizomycotina</taxon>
        <taxon>Dothideomycetes</taxon>
        <taxon>Dothideomycetes incertae sedis</taxon>
        <taxon>Botryosphaeriales</taxon>
        <taxon>Botryosphaeriaceae</taxon>
        <taxon>Lasiodiplodia</taxon>
    </lineage>
</organism>
<name>A0ACC2IZQ8_9PEZI</name>
<reference evidence="1" key="1">
    <citation type="submission" date="2022-12" db="EMBL/GenBank/DDBJ databases">
        <title>Genome Sequence of Lasiodiplodia mahajangana.</title>
        <authorList>
            <person name="Buettner E."/>
        </authorList>
    </citation>
    <scope>NUCLEOTIDE SEQUENCE</scope>
    <source>
        <strain evidence="1">VT137</strain>
    </source>
</reference>
<dbReference type="Proteomes" id="UP001153332">
    <property type="component" value="Unassembled WGS sequence"/>
</dbReference>
<comment type="caution">
    <text evidence="1">The sequence shown here is derived from an EMBL/GenBank/DDBJ whole genome shotgun (WGS) entry which is preliminary data.</text>
</comment>
<evidence type="ECO:0000313" key="2">
    <source>
        <dbReference type="Proteomes" id="UP001153332"/>
    </source>
</evidence>
<sequence>MAALPIQPASTNPFKNPFEYPSHNDNTKDEWEDWDVDSDDSSAPNRESALIDLSGNGSGNGTRKSYKPASARFTQHRSTHMPRVKSRARQKAQNAKAGIKLVTDMSQFQQARVAANQGRFADTAALQALEGNPTSASVGNFSWLRHKSSARSENPRAFPAGDHSAGLSPDSRPIVIGISVPSDDAGSHQVSPHTAVVETPMDMRSFSLKTGGKSSTPQQLRSVWSPDTEVTESPYSARRPISSVYSQYAPYGGSKIASDAPPVPGLPAMMNFNQGRGLQDQDDEEGGSPYTLFEEDGSPVARRKSQKPKAAPSPGSAGTGAHGWWDHVTTPFTSQPNNPFAAQQQQTGSSSTPTPHEWWSGRDEKAGSSKAPHLTVVTPANPGENGADTFYGRTFPSENESRDQVPSEKARSLSDAPSVDAPPPYEYPKPHVDAKIAVSQTYVNPQRIPSPGPVTPGLRGAMGPEGGINLAEIPLTPSGVHPVPNAALPDRAVGSYKTGDHFLDARGKANKTERQRRRHEKEDVVARRIGGFWRGRGCIPEEGCFGRSGREGRKRRRICLGVLGGVIAAIILIIVLVVVLTKRAMSPAVGHGSSPGKSHPSGPKFWLNVTGFPPMPTGVLTVAGPQNPVAVSGCFTDDTPSTAWSCALPKEDQDSVDPYKPNQPEFIFQVQFDNNTRALWKLADKAGDSKNDPDEYVFDDGFKPDPAPPSLREMRGRTYAILH</sequence>
<keyword evidence="2" id="KW-1185">Reference proteome</keyword>
<proteinExistence type="predicted"/>
<dbReference type="EMBL" id="JAPUUL010004044">
    <property type="protein sequence ID" value="KAJ8120616.1"/>
    <property type="molecule type" value="Genomic_DNA"/>
</dbReference>